<evidence type="ECO:0000256" key="1">
    <source>
        <dbReference type="ARBA" id="ARBA00023015"/>
    </source>
</evidence>
<evidence type="ECO:0000313" key="6">
    <source>
        <dbReference type="Proteomes" id="UP000051884"/>
    </source>
</evidence>
<evidence type="ECO:0000313" key="5">
    <source>
        <dbReference type="EMBL" id="KRO08769.1"/>
    </source>
</evidence>
<accession>A0ABR5Q5P5</accession>
<keyword evidence="1" id="KW-0805">Transcription regulation</keyword>
<dbReference type="InterPro" id="IPR036390">
    <property type="entry name" value="WH_DNA-bd_sf"/>
</dbReference>
<proteinExistence type="predicted"/>
<dbReference type="InterPro" id="IPR011008">
    <property type="entry name" value="Dimeric_a/b-barrel"/>
</dbReference>
<evidence type="ECO:0000256" key="2">
    <source>
        <dbReference type="ARBA" id="ARBA00023125"/>
    </source>
</evidence>
<organism evidence="5 6">
    <name type="scientific">Paucilactobacillus hokkaidonensis</name>
    <dbReference type="NCBI Taxonomy" id="1193095"/>
    <lineage>
        <taxon>Bacteria</taxon>
        <taxon>Bacillati</taxon>
        <taxon>Bacillota</taxon>
        <taxon>Bacilli</taxon>
        <taxon>Lactobacillales</taxon>
        <taxon>Lactobacillaceae</taxon>
        <taxon>Paucilactobacillus</taxon>
    </lineage>
</organism>
<dbReference type="PRINTS" id="PR00033">
    <property type="entry name" value="HTHASNC"/>
</dbReference>
<dbReference type="Pfam" id="PF13412">
    <property type="entry name" value="HTH_24"/>
    <property type="match status" value="1"/>
</dbReference>
<dbReference type="Gene3D" id="1.10.10.10">
    <property type="entry name" value="Winged helix-like DNA-binding domain superfamily/Winged helix DNA-binding domain"/>
    <property type="match status" value="1"/>
</dbReference>
<dbReference type="SMART" id="SM00344">
    <property type="entry name" value="HTH_ASNC"/>
    <property type="match status" value="1"/>
</dbReference>
<reference evidence="5 6" key="1">
    <citation type="journal article" date="2015" name="Genome Announc.">
        <title>Expanding the biotechnology potential of lactobacilli through comparative genomics of 213 strains and associated genera.</title>
        <authorList>
            <person name="Sun Z."/>
            <person name="Harris H.M."/>
            <person name="McCann A."/>
            <person name="Guo C."/>
            <person name="Argimon S."/>
            <person name="Zhang W."/>
            <person name="Yang X."/>
            <person name="Jeffery I.B."/>
            <person name="Cooney J.C."/>
            <person name="Kagawa T.F."/>
            <person name="Liu W."/>
            <person name="Song Y."/>
            <person name="Salvetti E."/>
            <person name="Wrobel A."/>
            <person name="Rasinkangas P."/>
            <person name="Parkhill J."/>
            <person name="Rea M.C."/>
            <person name="O'Sullivan O."/>
            <person name="Ritari J."/>
            <person name="Douillard F.P."/>
            <person name="Paul Ross R."/>
            <person name="Yang R."/>
            <person name="Briner A.E."/>
            <person name="Felis G.E."/>
            <person name="de Vos W.M."/>
            <person name="Barrangou R."/>
            <person name="Klaenhammer T.R."/>
            <person name="Caufield P.W."/>
            <person name="Cui Y."/>
            <person name="Zhang H."/>
            <person name="O'Toole P.W."/>
        </authorList>
    </citation>
    <scope>NUCLEOTIDE SEQUENCE [LARGE SCALE GENOMIC DNA]</scope>
    <source>
        <strain evidence="5 6">DSM 26202</strain>
    </source>
</reference>
<dbReference type="Proteomes" id="UP000051884">
    <property type="component" value="Unassembled WGS sequence"/>
</dbReference>
<evidence type="ECO:0000256" key="3">
    <source>
        <dbReference type="ARBA" id="ARBA00023163"/>
    </source>
</evidence>
<dbReference type="PANTHER" id="PTHR30154:SF53">
    <property type="entry name" value="HTH-TYPE TRANSCRIPTIONAL REGULATOR LRPC"/>
    <property type="match status" value="1"/>
</dbReference>
<protein>
    <submittedName>
        <fullName evidence="5">Transcriptional regulator</fullName>
    </submittedName>
</protein>
<sequence length="160" mass="18015">MLKWIKAKGSGSMDQIDRKILNALQKNARISLKTLSEQCFISSPAIAARINRLEKQGIIADYQTTVNYEKLSYHVKAFIRLQLDPTQKKEFYPYVSSIPNVLECNCVTGDYSELLEVVFESTAALDSFVNGLQTYGKTSTQIVFTTSVARRGLDFEDAED</sequence>
<dbReference type="Gene3D" id="3.30.70.920">
    <property type="match status" value="1"/>
</dbReference>
<dbReference type="SUPFAM" id="SSF46785">
    <property type="entry name" value="Winged helix' DNA-binding domain"/>
    <property type="match status" value="1"/>
</dbReference>
<gene>
    <name evidence="5" type="ORF">IV59_GL001175</name>
</gene>
<dbReference type="InterPro" id="IPR000485">
    <property type="entry name" value="AsnC-type_HTH_dom"/>
</dbReference>
<dbReference type="SUPFAM" id="SSF54909">
    <property type="entry name" value="Dimeric alpha+beta barrel"/>
    <property type="match status" value="1"/>
</dbReference>
<comment type="caution">
    <text evidence="5">The sequence shown here is derived from an EMBL/GenBank/DDBJ whole genome shotgun (WGS) entry which is preliminary data.</text>
</comment>
<dbReference type="EMBL" id="JQCH01000025">
    <property type="protein sequence ID" value="KRO08769.1"/>
    <property type="molecule type" value="Genomic_DNA"/>
</dbReference>
<dbReference type="Pfam" id="PF01037">
    <property type="entry name" value="AsnC_trans_reg"/>
    <property type="match status" value="1"/>
</dbReference>
<dbReference type="InterPro" id="IPR036388">
    <property type="entry name" value="WH-like_DNA-bd_sf"/>
</dbReference>
<feature type="domain" description="HTH asnC-type" evidence="4">
    <location>
        <begin position="13"/>
        <end position="74"/>
    </location>
</feature>
<dbReference type="PANTHER" id="PTHR30154">
    <property type="entry name" value="LEUCINE-RESPONSIVE REGULATORY PROTEIN"/>
    <property type="match status" value="1"/>
</dbReference>
<dbReference type="PROSITE" id="PS50956">
    <property type="entry name" value="HTH_ASNC_2"/>
    <property type="match status" value="1"/>
</dbReference>
<keyword evidence="2" id="KW-0238">DNA-binding</keyword>
<keyword evidence="6" id="KW-1185">Reference proteome</keyword>
<dbReference type="InterPro" id="IPR019887">
    <property type="entry name" value="Tscrpt_reg_AsnC/Lrp_C"/>
</dbReference>
<keyword evidence="3" id="KW-0804">Transcription</keyword>
<dbReference type="InterPro" id="IPR019888">
    <property type="entry name" value="Tscrpt_reg_AsnC-like"/>
</dbReference>
<evidence type="ECO:0000259" key="4">
    <source>
        <dbReference type="PROSITE" id="PS50956"/>
    </source>
</evidence>
<name>A0ABR5Q5P5_9LACO</name>